<dbReference type="AlphaFoldDB" id="A0A8S2Y9B7"/>
<organism evidence="1 2">
    <name type="scientific">Rotaria magnacalcarata</name>
    <dbReference type="NCBI Taxonomy" id="392030"/>
    <lineage>
        <taxon>Eukaryota</taxon>
        <taxon>Metazoa</taxon>
        <taxon>Spiralia</taxon>
        <taxon>Gnathifera</taxon>
        <taxon>Rotifera</taxon>
        <taxon>Eurotatoria</taxon>
        <taxon>Bdelloidea</taxon>
        <taxon>Philodinida</taxon>
        <taxon>Philodinidae</taxon>
        <taxon>Rotaria</taxon>
    </lineage>
</organism>
<gene>
    <name evidence="1" type="ORF">SMN809_LOCUS36885</name>
</gene>
<sequence>SKHGLFAIYDIKKSEPCRTCRLERRLKGALAISPTAVNASAYRKSVVPL</sequence>
<name>A0A8S2Y9B7_9BILA</name>
<feature type="non-terminal residue" evidence="1">
    <location>
        <position position="1"/>
    </location>
</feature>
<feature type="non-terminal residue" evidence="1">
    <location>
        <position position="49"/>
    </location>
</feature>
<comment type="caution">
    <text evidence="1">The sequence shown here is derived from an EMBL/GenBank/DDBJ whole genome shotgun (WGS) entry which is preliminary data.</text>
</comment>
<accession>A0A8S2Y9B7</accession>
<protein>
    <submittedName>
        <fullName evidence="1">Uncharacterized protein</fullName>
    </submittedName>
</protein>
<evidence type="ECO:0000313" key="2">
    <source>
        <dbReference type="Proteomes" id="UP000676336"/>
    </source>
</evidence>
<dbReference type="EMBL" id="CAJOBI010092097">
    <property type="protein sequence ID" value="CAF4547328.1"/>
    <property type="molecule type" value="Genomic_DNA"/>
</dbReference>
<reference evidence="1" key="1">
    <citation type="submission" date="2021-02" db="EMBL/GenBank/DDBJ databases">
        <authorList>
            <person name="Nowell W R."/>
        </authorList>
    </citation>
    <scope>NUCLEOTIDE SEQUENCE</scope>
</reference>
<evidence type="ECO:0000313" key="1">
    <source>
        <dbReference type="EMBL" id="CAF4547328.1"/>
    </source>
</evidence>
<proteinExistence type="predicted"/>
<dbReference type="Proteomes" id="UP000676336">
    <property type="component" value="Unassembled WGS sequence"/>
</dbReference>